<dbReference type="CDD" id="cd09917">
    <property type="entry name" value="F-box_SF"/>
    <property type="match status" value="1"/>
</dbReference>
<proteinExistence type="predicted"/>
<dbReference type="AlphaFoldDB" id="A0AAW0DJ26"/>
<organism evidence="1 2">
    <name type="scientific">Paramarasmius palmivorus</name>
    <dbReference type="NCBI Taxonomy" id="297713"/>
    <lineage>
        <taxon>Eukaryota</taxon>
        <taxon>Fungi</taxon>
        <taxon>Dikarya</taxon>
        <taxon>Basidiomycota</taxon>
        <taxon>Agaricomycotina</taxon>
        <taxon>Agaricomycetes</taxon>
        <taxon>Agaricomycetidae</taxon>
        <taxon>Agaricales</taxon>
        <taxon>Marasmiineae</taxon>
        <taxon>Marasmiaceae</taxon>
        <taxon>Paramarasmius</taxon>
    </lineage>
</organism>
<accession>A0AAW0DJ26</accession>
<keyword evidence="2" id="KW-1185">Reference proteome</keyword>
<gene>
    <name evidence="1" type="ORF">VNI00_004717</name>
</gene>
<protein>
    <recommendedName>
        <fullName evidence="3">F-box domain-containing protein</fullName>
    </recommendedName>
</protein>
<sequence>MSWFLLPLELHQKIYGYLRPVELIRLGRACKYTHETTRPFAKLGGIDPAELLEFWFEEGDELRLFRELQAKTGFLVGGSAALWLLGKFDWWPRDLDCYIHGTMSAMLVALLGRFGYVEDLNALNGDSHKGVTMRGFPHYPCASARETRTFLRTSHGRDTTVQIISTRWAPLHAILCSHSTVALNFFSHSWAVSLYPQHTFISESFIPLGGMCKVEEADLTRTAMDKYVGRGFTEVTSQMSAVDALSLQSETSMFRRSPGDSLCWSLDLIWPKAWGQLIDGDSPGRKEVLQACSWALVCEGGDCYLDTMPFCTSDNVRFTMDAARWQEGVLLRGSTDVIAKDDSGWPETALFDGFFKNCLGSMPSPAAGLKMPTGEAACKLWDGLRSVTSDEGPRMDIIMPVGYAEWWVSDDDATSCRLAMKCYCDRPLGKVHGTQKGLASLGIDLEFLDISMYPLFA</sequence>
<evidence type="ECO:0008006" key="3">
    <source>
        <dbReference type="Google" id="ProtNLM"/>
    </source>
</evidence>
<reference evidence="1 2" key="1">
    <citation type="submission" date="2024-01" db="EMBL/GenBank/DDBJ databases">
        <title>A draft genome for a cacao thread blight-causing isolate of Paramarasmius palmivorus.</title>
        <authorList>
            <person name="Baruah I.K."/>
            <person name="Bukari Y."/>
            <person name="Amoako-Attah I."/>
            <person name="Meinhardt L.W."/>
            <person name="Bailey B.A."/>
            <person name="Cohen S.P."/>
        </authorList>
    </citation>
    <scope>NUCLEOTIDE SEQUENCE [LARGE SCALE GENOMIC DNA]</scope>
    <source>
        <strain evidence="1 2">GH-12</strain>
    </source>
</reference>
<comment type="caution">
    <text evidence="1">The sequence shown here is derived from an EMBL/GenBank/DDBJ whole genome shotgun (WGS) entry which is preliminary data.</text>
</comment>
<evidence type="ECO:0000313" key="2">
    <source>
        <dbReference type="Proteomes" id="UP001383192"/>
    </source>
</evidence>
<name>A0AAW0DJ26_9AGAR</name>
<evidence type="ECO:0000313" key="1">
    <source>
        <dbReference type="EMBL" id="KAK7051217.1"/>
    </source>
</evidence>
<dbReference type="Proteomes" id="UP001383192">
    <property type="component" value="Unassembled WGS sequence"/>
</dbReference>
<dbReference type="EMBL" id="JAYKXP010000013">
    <property type="protein sequence ID" value="KAK7051217.1"/>
    <property type="molecule type" value="Genomic_DNA"/>
</dbReference>